<dbReference type="GO" id="GO:0120147">
    <property type="term" value="F:formylglycine-generating oxidase activity"/>
    <property type="evidence" value="ECO:0007669"/>
    <property type="project" value="TreeGrafter"/>
</dbReference>
<evidence type="ECO:0000313" key="2">
    <source>
        <dbReference type="EMBL" id="SMO45507.1"/>
    </source>
</evidence>
<dbReference type="InterPro" id="IPR042095">
    <property type="entry name" value="SUMF_sf"/>
</dbReference>
<name>A0A521BEH1_9SPHI</name>
<gene>
    <name evidence="2" type="ORF">SAMN06265348_102246</name>
</gene>
<dbReference type="InterPro" id="IPR051043">
    <property type="entry name" value="Sulfatase_Mod_Factor_Kinase"/>
</dbReference>
<dbReference type="PANTHER" id="PTHR23150:SF19">
    <property type="entry name" value="FORMYLGLYCINE-GENERATING ENZYME"/>
    <property type="match status" value="1"/>
</dbReference>
<evidence type="ECO:0000313" key="3">
    <source>
        <dbReference type="Proteomes" id="UP000320300"/>
    </source>
</evidence>
<sequence>MKHVYTFFTAGMLTVFSLASCRHSSSSATAQQPLVQDSTLQADTANVKGAGHQIKKGAAYGKTAVCCESNIPSRFKLASVNLDEDPLAGPASSGSHKNMVYVKGGDFMMGGDNKQSAPDEFPKHKVILDGFWIDVTEVTNAQFAAFVKATGYKTTAEKKPDWEELKKQVPPGTPEPDKSLLVPASLVFKPTSGAVELTDYSQWWSWEKGADWKHPHGPKSNLKGRENYPVVHISWFDARAYCKWAGKRLPTEAEWEWAARGGLKNNIYPWGNEPISTGKPKANTWEGNFPYRNTLKDHFYNAAPVKSFQANGYGLYDMAGNVWEWCADYYDNRYYQTINKPAGVKDPAGSKVSYDPEEPYAKKRVIRGGSFLCNDSYCSGFRVARRMKSTEDSGMEHLGFRCVQDK</sequence>
<dbReference type="InterPro" id="IPR005532">
    <property type="entry name" value="SUMF_dom"/>
</dbReference>
<dbReference type="Proteomes" id="UP000320300">
    <property type="component" value="Unassembled WGS sequence"/>
</dbReference>
<dbReference type="SUPFAM" id="SSF56436">
    <property type="entry name" value="C-type lectin-like"/>
    <property type="match status" value="1"/>
</dbReference>
<protein>
    <submittedName>
        <fullName evidence="2">Formylglycine-generating enzyme, required for sulfatase activity, contains SUMF1/FGE domain</fullName>
    </submittedName>
</protein>
<feature type="domain" description="Sulfatase-modifying factor enzyme-like" evidence="1">
    <location>
        <begin position="97"/>
        <end position="403"/>
    </location>
</feature>
<accession>A0A521BEH1</accession>
<dbReference type="InterPro" id="IPR016187">
    <property type="entry name" value="CTDL_fold"/>
</dbReference>
<dbReference type="PROSITE" id="PS51257">
    <property type="entry name" value="PROKAR_LIPOPROTEIN"/>
    <property type="match status" value="1"/>
</dbReference>
<reference evidence="2 3" key="1">
    <citation type="submission" date="2017-05" db="EMBL/GenBank/DDBJ databases">
        <authorList>
            <person name="Varghese N."/>
            <person name="Submissions S."/>
        </authorList>
    </citation>
    <scope>NUCLEOTIDE SEQUENCE [LARGE SCALE GENOMIC DNA]</scope>
    <source>
        <strain evidence="2 3">DSM 19036</strain>
    </source>
</reference>
<proteinExistence type="predicted"/>
<organism evidence="2 3">
    <name type="scientific">Pedobacter westerhofensis</name>
    <dbReference type="NCBI Taxonomy" id="425512"/>
    <lineage>
        <taxon>Bacteria</taxon>
        <taxon>Pseudomonadati</taxon>
        <taxon>Bacteroidota</taxon>
        <taxon>Sphingobacteriia</taxon>
        <taxon>Sphingobacteriales</taxon>
        <taxon>Sphingobacteriaceae</taxon>
        <taxon>Pedobacter</taxon>
    </lineage>
</organism>
<dbReference type="PANTHER" id="PTHR23150">
    <property type="entry name" value="SULFATASE MODIFYING FACTOR 1, 2"/>
    <property type="match status" value="1"/>
</dbReference>
<dbReference type="AlphaFoldDB" id="A0A521BEH1"/>
<dbReference type="RefSeq" id="WP_246101329.1">
    <property type="nucleotide sequence ID" value="NZ_CBCSJO010000003.1"/>
</dbReference>
<evidence type="ECO:0000259" key="1">
    <source>
        <dbReference type="Pfam" id="PF03781"/>
    </source>
</evidence>
<dbReference type="Gene3D" id="3.90.1580.10">
    <property type="entry name" value="paralog of FGE (formylglycine-generating enzyme)"/>
    <property type="match status" value="1"/>
</dbReference>
<dbReference type="EMBL" id="FXTN01000002">
    <property type="protein sequence ID" value="SMO45507.1"/>
    <property type="molecule type" value="Genomic_DNA"/>
</dbReference>
<keyword evidence="3" id="KW-1185">Reference proteome</keyword>
<dbReference type="Pfam" id="PF03781">
    <property type="entry name" value="FGE-sulfatase"/>
    <property type="match status" value="1"/>
</dbReference>